<feature type="chain" id="PRO_5009291519" description="FecR family protein" evidence="2">
    <location>
        <begin position="23"/>
        <end position="426"/>
    </location>
</feature>
<keyword evidence="4" id="KW-1185">Reference proteome</keyword>
<reference evidence="4" key="1">
    <citation type="submission" date="2016-10" db="EMBL/GenBank/DDBJ databases">
        <authorList>
            <person name="Varghese N."/>
            <person name="Submissions S."/>
        </authorList>
    </citation>
    <scope>NUCLEOTIDE SEQUENCE [LARGE SCALE GENOMIC DNA]</scope>
    <source>
        <strain evidence="4">DSM 17298</strain>
    </source>
</reference>
<evidence type="ECO:0000313" key="4">
    <source>
        <dbReference type="Proteomes" id="UP000236736"/>
    </source>
</evidence>
<keyword evidence="2" id="KW-0732">Signal</keyword>
<evidence type="ECO:0000256" key="1">
    <source>
        <dbReference type="SAM" id="MobiDB-lite"/>
    </source>
</evidence>
<protein>
    <recommendedName>
        <fullName evidence="5">FecR family protein</fullName>
    </recommendedName>
</protein>
<dbReference type="Proteomes" id="UP000236736">
    <property type="component" value="Unassembled WGS sequence"/>
</dbReference>
<evidence type="ECO:0000313" key="3">
    <source>
        <dbReference type="EMBL" id="SEG34385.1"/>
    </source>
</evidence>
<gene>
    <name evidence="3" type="ORF">SAMN03080598_03461</name>
</gene>
<evidence type="ECO:0000256" key="2">
    <source>
        <dbReference type="SAM" id="SignalP"/>
    </source>
</evidence>
<dbReference type="RefSeq" id="WP_103926064.1">
    <property type="nucleotide sequence ID" value="NZ_FNVR01000026.1"/>
</dbReference>
<proteinExistence type="predicted"/>
<organism evidence="3 4">
    <name type="scientific">Algoriphagus boritolerans DSM 17298 = JCM 18970</name>
    <dbReference type="NCBI Taxonomy" id="1120964"/>
    <lineage>
        <taxon>Bacteria</taxon>
        <taxon>Pseudomonadati</taxon>
        <taxon>Bacteroidota</taxon>
        <taxon>Cytophagia</taxon>
        <taxon>Cytophagales</taxon>
        <taxon>Cyclobacteriaceae</taxon>
        <taxon>Algoriphagus</taxon>
    </lineage>
</organism>
<dbReference type="EMBL" id="FNVR01000026">
    <property type="protein sequence ID" value="SEG34385.1"/>
    <property type="molecule type" value="Genomic_DNA"/>
</dbReference>
<name>A0A1H5ZF82_9BACT</name>
<dbReference type="AlphaFoldDB" id="A0A1H5ZF82"/>
<dbReference type="OrthoDB" id="953811at2"/>
<feature type="compositionally biased region" description="Polar residues" evidence="1">
    <location>
        <begin position="188"/>
        <end position="225"/>
    </location>
</feature>
<accession>A0A1H5ZF82</accession>
<sequence length="426" mass="47604">MKNSLKIIAISLLVSFSIRVEAQDVIYKSDGIPIECTVESIDSNTIEYLPTKKSSKSQSLKTIQASFIFFENGQYILLPESKVNYEEIRSSKKLNKDIIITRYAEILEGKIENISKSEVEIFISETNSTLKVKGEEVLLAIYSSGKHILYKNPTEVKAILEYMQPKIIALGKTPVNSTEPQAPVASGRPSNLASAPSTTTVQTVSNPSSNNGTELGGSNQVSTEGSRIENSNSSNSNQIDSNVNLQKESNPQILNESEDEFTDIDFAEFSDKALQKIEDFTNFLAIISSKETYPESANQAIDLAVELFVNEDVQVEVSTTGYSQSVKRKIRDYLTRLKLLKYDKVEIKWAEINYVSNFRKAPDGNYYGTLTVMQTFRGYKDNQVVYSDVTQKDVEVVIKGMEKSMQGQKEMVWDVLLSDIGVVDTK</sequence>
<feature type="region of interest" description="Disordered" evidence="1">
    <location>
        <begin position="174"/>
        <end position="245"/>
    </location>
</feature>
<feature type="compositionally biased region" description="Low complexity" evidence="1">
    <location>
        <begin position="228"/>
        <end position="244"/>
    </location>
</feature>
<dbReference type="STRING" id="1120964.GCA_001313265_05556"/>
<feature type="signal peptide" evidence="2">
    <location>
        <begin position="1"/>
        <end position="22"/>
    </location>
</feature>
<evidence type="ECO:0008006" key="5">
    <source>
        <dbReference type="Google" id="ProtNLM"/>
    </source>
</evidence>